<dbReference type="GO" id="GO:0043565">
    <property type="term" value="F:sequence-specific DNA binding"/>
    <property type="evidence" value="ECO:0007669"/>
    <property type="project" value="InterPro"/>
</dbReference>
<name>A0A162EMM6_9BACI</name>
<dbReference type="PROSITE" id="PS50110">
    <property type="entry name" value="RESPONSE_REGULATORY"/>
    <property type="match status" value="1"/>
</dbReference>
<dbReference type="InterPro" id="IPR009057">
    <property type="entry name" value="Homeodomain-like_sf"/>
</dbReference>
<dbReference type="AlphaFoldDB" id="A0A162EMM6"/>
<dbReference type="GO" id="GO:0003700">
    <property type="term" value="F:DNA-binding transcription factor activity"/>
    <property type="evidence" value="ECO:0007669"/>
    <property type="project" value="InterPro"/>
</dbReference>
<keyword evidence="3" id="KW-0804">Transcription</keyword>
<dbReference type="SUPFAM" id="SSF46689">
    <property type="entry name" value="Homeodomain-like"/>
    <property type="match status" value="2"/>
</dbReference>
<accession>A0A162EMM6</accession>
<dbReference type="PROSITE" id="PS00041">
    <property type="entry name" value="HTH_ARAC_FAMILY_1"/>
    <property type="match status" value="1"/>
</dbReference>
<evidence type="ECO:0000256" key="2">
    <source>
        <dbReference type="ARBA" id="ARBA00023125"/>
    </source>
</evidence>
<dbReference type="Proteomes" id="UP000075806">
    <property type="component" value="Unassembled WGS sequence"/>
</dbReference>
<dbReference type="Pfam" id="PF12833">
    <property type="entry name" value="HTH_18"/>
    <property type="match status" value="1"/>
</dbReference>
<dbReference type="SMART" id="SM00342">
    <property type="entry name" value="HTH_ARAC"/>
    <property type="match status" value="1"/>
</dbReference>
<evidence type="ECO:0000313" key="7">
    <source>
        <dbReference type="EMBL" id="KYG33270.1"/>
    </source>
</evidence>
<organism evidence="7 8">
    <name type="scientific">Alkalihalobacillus trypoxylicola</name>
    <dbReference type="NCBI Taxonomy" id="519424"/>
    <lineage>
        <taxon>Bacteria</taxon>
        <taxon>Bacillati</taxon>
        <taxon>Bacillota</taxon>
        <taxon>Bacilli</taxon>
        <taxon>Bacillales</taxon>
        <taxon>Bacillaceae</taxon>
        <taxon>Alkalihalobacillus</taxon>
    </lineage>
</organism>
<keyword evidence="4" id="KW-0597">Phosphoprotein</keyword>
<dbReference type="RefSeq" id="WP_061947955.1">
    <property type="nucleotide sequence ID" value="NZ_LTAO01000008.1"/>
</dbReference>
<evidence type="ECO:0000259" key="5">
    <source>
        <dbReference type="PROSITE" id="PS01124"/>
    </source>
</evidence>
<gene>
    <name evidence="7" type="ORF">AZF04_17025</name>
</gene>
<dbReference type="PANTHER" id="PTHR43280">
    <property type="entry name" value="ARAC-FAMILY TRANSCRIPTIONAL REGULATOR"/>
    <property type="match status" value="1"/>
</dbReference>
<dbReference type="InterPro" id="IPR018062">
    <property type="entry name" value="HTH_AraC-typ_CS"/>
</dbReference>
<dbReference type="GO" id="GO:0000160">
    <property type="term" value="P:phosphorelay signal transduction system"/>
    <property type="evidence" value="ECO:0007669"/>
    <property type="project" value="InterPro"/>
</dbReference>
<keyword evidence="2" id="KW-0238">DNA-binding</keyword>
<reference evidence="7" key="1">
    <citation type="submission" date="2016-02" db="EMBL/GenBank/DDBJ databases">
        <title>Genome sequence of Bacillus trypoxylicola KCTC 13244(T).</title>
        <authorList>
            <person name="Jeong H."/>
            <person name="Park S.-H."/>
            <person name="Choi S.-K."/>
        </authorList>
    </citation>
    <scope>NUCLEOTIDE SEQUENCE [LARGE SCALE GENOMIC DNA]</scope>
    <source>
        <strain evidence="7">KCTC 13244</strain>
    </source>
</reference>
<dbReference type="Pfam" id="PF00072">
    <property type="entry name" value="Response_reg"/>
    <property type="match status" value="1"/>
</dbReference>
<feature type="domain" description="Response regulatory" evidence="6">
    <location>
        <begin position="3"/>
        <end position="120"/>
    </location>
</feature>
<feature type="modified residue" description="4-aspartylphosphate" evidence="4">
    <location>
        <position position="55"/>
    </location>
</feature>
<dbReference type="InterPro" id="IPR001789">
    <property type="entry name" value="Sig_transdc_resp-reg_receiver"/>
</dbReference>
<dbReference type="PANTHER" id="PTHR43280:SF2">
    <property type="entry name" value="HTH-TYPE TRANSCRIPTIONAL REGULATOR EXSA"/>
    <property type="match status" value="1"/>
</dbReference>
<evidence type="ECO:0000259" key="6">
    <source>
        <dbReference type="PROSITE" id="PS50110"/>
    </source>
</evidence>
<dbReference type="SUPFAM" id="SSF52172">
    <property type="entry name" value="CheY-like"/>
    <property type="match status" value="1"/>
</dbReference>
<dbReference type="PROSITE" id="PS01124">
    <property type="entry name" value="HTH_ARAC_FAMILY_2"/>
    <property type="match status" value="1"/>
</dbReference>
<dbReference type="Gene3D" id="1.10.10.60">
    <property type="entry name" value="Homeodomain-like"/>
    <property type="match status" value="2"/>
</dbReference>
<dbReference type="CDD" id="cd17536">
    <property type="entry name" value="REC_YesN-like"/>
    <property type="match status" value="1"/>
</dbReference>
<evidence type="ECO:0000256" key="4">
    <source>
        <dbReference type="PROSITE-ProRule" id="PRU00169"/>
    </source>
</evidence>
<dbReference type="Gene3D" id="3.40.50.2300">
    <property type="match status" value="1"/>
</dbReference>
<dbReference type="InterPro" id="IPR018060">
    <property type="entry name" value="HTH_AraC"/>
</dbReference>
<dbReference type="EMBL" id="LTAO01000008">
    <property type="protein sequence ID" value="KYG33270.1"/>
    <property type="molecule type" value="Genomic_DNA"/>
</dbReference>
<sequence length="537" mass="62948">MRSIILIDDDQNVIDALINHISWEPLSIKVQDVARNGEEALKKIKNNPPDIVLTDVYMPKVDGLHLIKELQKQFPTISVIVHSGYDHFENAKVAMRYGVKYFCLKPATVSEIEEVMKEITQELDIIETEKKLYQQFNVEQKQYLNLSKKALLKDLLLNRLASISVTDEKLELLGMTKKMKVIVSTLSLFRPHYLRKSDEREWQLMKFSAENIMNETFERNMEEMDIYLIDTSDSSFSIVSIVNESFQDFEKCNQRLLNELVQNILFYLKLSLQAGIGRIKDGIEGIYPSYLDSQKTLEAAEHQEINQIYTFDELHDQQLVPSNGYPFEWMLDIQLIIQKKDYKQLLVIWTSVENEWLKNNHPPLLFVQQICISIMSGLHMEIEELNRMNNMETMSDTVLKIYNQPSVNQLAMFMRQYLENWSMQTKEELTGGKSNRLIKQVKEYVHDYYDQEISLSEIANQLFVNKNYLSQLFKKVTGETFVTYLNHYRIDKAKEILKNNQWMVYEVSEMVGYQNSTYFSQVFKSITGISPSDYGNM</sequence>
<dbReference type="STRING" id="519424.AZF04_17025"/>
<feature type="domain" description="HTH araC/xylS-type" evidence="5">
    <location>
        <begin position="439"/>
        <end position="537"/>
    </location>
</feature>
<evidence type="ECO:0000256" key="3">
    <source>
        <dbReference type="ARBA" id="ARBA00023163"/>
    </source>
</evidence>
<evidence type="ECO:0000313" key="8">
    <source>
        <dbReference type="Proteomes" id="UP000075806"/>
    </source>
</evidence>
<keyword evidence="8" id="KW-1185">Reference proteome</keyword>
<dbReference type="InterPro" id="IPR020449">
    <property type="entry name" value="Tscrpt_reg_AraC-type_HTH"/>
</dbReference>
<dbReference type="OrthoDB" id="342399at2"/>
<protein>
    <recommendedName>
        <fullName evidence="9">AraC family transcriptional regulator</fullName>
    </recommendedName>
</protein>
<dbReference type="SMART" id="SM00448">
    <property type="entry name" value="REC"/>
    <property type="match status" value="1"/>
</dbReference>
<keyword evidence="1" id="KW-0805">Transcription regulation</keyword>
<proteinExistence type="predicted"/>
<comment type="caution">
    <text evidence="7">The sequence shown here is derived from an EMBL/GenBank/DDBJ whole genome shotgun (WGS) entry which is preliminary data.</text>
</comment>
<evidence type="ECO:0008006" key="9">
    <source>
        <dbReference type="Google" id="ProtNLM"/>
    </source>
</evidence>
<dbReference type="PRINTS" id="PR00032">
    <property type="entry name" value="HTHARAC"/>
</dbReference>
<dbReference type="InterPro" id="IPR011006">
    <property type="entry name" value="CheY-like_superfamily"/>
</dbReference>
<evidence type="ECO:0000256" key="1">
    <source>
        <dbReference type="ARBA" id="ARBA00023015"/>
    </source>
</evidence>